<name>T1K9Z3_TETUR</name>
<keyword evidence="3" id="KW-0560">Oxidoreductase</keyword>
<keyword evidence="7" id="KW-1185">Reference proteome</keyword>
<dbReference type="PANTHER" id="PTHR10543:SF24">
    <property type="entry name" value="CAROTENOID ISOMEROOXYGENASE"/>
    <property type="match status" value="1"/>
</dbReference>
<feature type="binding site" evidence="5">
    <location>
        <position position="322"/>
    </location>
    <ligand>
        <name>Fe cation</name>
        <dbReference type="ChEBI" id="CHEBI:24875"/>
        <note>catalytic</note>
    </ligand>
</feature>
<protein>
    <submittedName>
        <fullName evidence="6">Uncharacterized protein</fullName>
    </submittedName>
</protein>
<dbReference type="GO" id="GO:0003834">
    <property type="term" value="F:beta-carotene 15,15'-dioxygenase activity"/>
    <property type="evidence" value="ECO:0007669"/>
    <property type="project" value="TreeGrafter"/>
</dbReference>
<gene>
    <name evidence="6" type="primary">107362151</name>
</gene>
<evidence type="ECO:0000313" key="6">
    <source>
        <dbReference type="EnsemblMetazoa" id="tetur07g06700.1"/>
    </source>
</evidence>
<dbReference type="HOGENOM" id="CLU_016472_1_1_1"/>
<dbReference type="AlphaFoldDB" id="T1K9Z3"/>
<reference evidence="6" key="2">
    <citation type="submission" date="2015-06" db="UniProtKB">
        <authorList>
            <consortium name="EnsemblMetazoa"/>
        </authorList>
    </citation>
    <scope>IDENTIFICATION</scope>
</reference>
<dbReference type="InterPro" id="IPR004294">
    <property type="entry name" value="Carotenoid_Oase"/>
</dbReference>
<keyword evidence="4 5" id="KW-0408">Iron</keyword>
<feature type="binding site" evidence="5">
    <location>
        <position position="195"/>
    </location>
    <ligand>
        <name>Fe cation</name>
        <dbReference type="ChEBI" id="CHEBI:24875"/>
        <note>catalytic</note>
    </ligand>
</feature>
<organism evidence="6 7">
    <name type="scientific">Tetranychus urticae</name>
    <name type="common">Two-spotted spider mite</name>
    <dbReference type="NCBI Taxonomy" id="32264"/>
    <lineage>
        <taxon>Eukaryota</taxon>
        <taxon>Metazoa</taxon>
        <taxon>Ecdysozoa</taxon>
        <taxon>Arthropoda</taxon>
        <taxon>Chelicerata</taxon>
        <taxon>Arachnida</taxon>
        <taxon>Acari</taxon>
        <taxon>Acariformes</taxon>
        <taxon>Trombidiformes</taxon>
        <taxon>Prostigmata</taxon>
        <taxon>Eleutherengona</taxon>
        <taxon>Raphignathae</taxon>
        <taxon>Tetranychoidea</taxon>
        <taxon>Tetranychidae</taxon>
        <taxon>Tetranychus</taxon>
    </lineage>
</organism>
<evidence type="ECO:0000256" key="4">
    <source>
        <dbReference type="ARBA" id="ARBA00023004"/>
    </source>
</evidence>
<comment type="similarity">
    <text evidence="1">Belongs to the carotenoid oxygenase family.</text>
</comment>
<dbReference type="GO" id="GO:0046872">
    <property type="term" value="F:metal ion binding"/>
    <property type="evidence" value="ECO:0007669"/>
    <property type="project" value="UniProtKB-KW"/>
</dbReference>
<dbReference type="PANTHER" id="PTHR10543">
    <property type="entry name" value="BETA-CAROTENE DIOXYGENASE"/>
    <property type="match status" value="1"/>
</dbReference>
<dbReference type="OrthoDB" id="1069523at2759"/>
<dbReference type="Proteomes" id="UP000015104">
    <property type="component" value="Unassembled WGS sequence"/>
</dbReference>
<feature type="binding site" evidence="5">
    <location>
        <position position="251"/>
    </location>
    <ligand>
        <name>Fe cation</name>
        <dbReference type="ChEBI" id="CHEBI:24875"/>
        <note>catalytic</note>
    </ligand>
</feature>
<keyword evidence="2 5" id="KW-0479">Metal-binding</keyword>
<proteinExistence type="inferred from homology"/>
<accession>T1K9Z3</accession>
<evidence type="ECO:0000313" key="7">
    <source>
        <dbReference type="Proteomes" id="UP000015104"/>
    </source>
</evidence>
<comment type="cofactor">
    <cofactor evidence="5">
        <name>Fe(2+)</name>
        <dbReference type="ChEBI" id="CHEBI:29033"/>
    </cofactor>
    <text evidence="5">Binds 1 Fe(2+) ion per subunit.</text>
</comment>
<evidence type="ECO:0000256" key="5">
    <source>
        <dbReference type="PIRSR" id="PIRSR604294-1"/>
    </source>
</evidence>
<evidence type="ECO:0000256" key="1">
    <source>
        <dbReference type="ARBA" id="ARBA00006787"/>
    </source>
</evidence>
<dbReference type="OMA" id="SVHMDLH"/>
<dbReference type="KEGG" id="tut:107362151"/>
<dbReference type="Pfam" id="PF03055">
    <property type="entry name" value="RPE65"/>
    <property type="match status" value="1"/>
</dbReference>
<dbReference type="GO" id="GO:0042574">
    <property type="term" value="P:retinal metabolic process"/>
    <property type="evidence" value="ECO:0007669"/>
    <property type="project" value="TreeGrafter"/>
</dbReference>
<reference evidence="7" key="1">
    <citation type="submission" date="2011-08" db="EMBL/GenBank/DDBJ databases">
        <authorList>
            <person name="Rombauts S."/>
        </authorList>
    </citation>
    <scope>NUCLEOTIDE SEQUENCE</scope>
    <source>
        <strain evidence="7">London</strain>
    </source>
</reference>
<dbReference type="STRING" id="32264.T1K9Z3"/>
<sequence length="556" mass="62296">MQSSKDFNPSFGYSTSVDGNPQVEAQSPHLRSCLQECSEPVTAKVIGQIPSWVKGYLLRNGPGLRKVGLDEYCHLFDGLALIHQFTIDNGSVTYRNRFLRSQAYKRNMKANRIVVSDFGTRAYPDPCKSLLGRYMSYFSFKQFTDNDSVSIYPVGDELYASTESTFLHKIDPETIDTLGSTDLAQYVAVNTQTAHPHIEPNGVVYNLGSNFCGIGSYNVIKVDPNESKGFKSASLLTSIPVRNKMYPSYYHSFLVTEDFIVFIEQPLVTSIPSILLNHFIGGAYSKSLKWRPEFKTRFNVIDKSNGEVIASNYVSEPFAFFHTINAYQEDGHVICDICCYEDGSIVNALFTDKLAQISDQSDENKAESVKDFQSLRSQARRYVLPLNVDSSDESSVNLVTLKGSSAKAVRNGDEIEVIHESLTTTGSNMAEMPQINYRHYNGKKYQYFYSITRNEDYLAQLLKCDVITKETVLWSDQGCAPSEPVFIPRPGAVDEDDGVVLSAVLYEKIENEGFLLVLDGKSFKEMARAHFKTPSAITSDFHGLFCPVESPEKLIK</sequence>
<dbReference type="EMBL" id="CAEY01001893">
    <property type="status" value="NOT_ANNOTATED_CDS"/>
    <property type="molecule type" value="Genomic_DNA"/>
</dbReference>
<evidence type="ECO:0000256" key="3">
    <source>
        <dbReference type="ARBA" id="ARBA00023002"/>
    </source>
</evidence>
<dbReference type="GO" id="GO:0016121">
    <property type="term" value="P:carotene catabolic process"/>
    <property type="evidence" value="ECO:0007669"/>
    <property type="project" value="TreeGrafter"/>
</dbReference>
<evidence type="ECO:0000256" key="2">
    <source>
        <dbReference type="ARBA" id="ARBA00022723"/>
    </source>
</evidence>
<dbReference type="eggNOG" id="KOG1285">
    <property type="taxonomic scope" value="Eukaryota"/>
</dbReference>
<dbReference type="GO" id="GO:0010436">
    <property type="term" value="F:carotenoid dioxygenase activity"/>
    <property type="evidence" value="ECO:0007669"/>
    <property type="project" value="TreeGrafter"/>
</dbReference>
<dbReference type="EnsemblMetazoa" id="tetur07g06700.1">
    <property type="protein sequence ID" value="tetur07g06700.1"/>
    <property type="gene ID" value="tetur07g06700"/>
</dbReference>
<feature type="binding site" evidence="5">
    <location>
        <position position="542"/>
    </location>
    <ligand>
        <name>Fe cation</name>
        <dbReference type="ChEBI" id="CHEBI:24875"/>
        <note>catalytic</note>
    </ligand>
</feature>